<dbReference type="AlphaFoldDB" id="A0A1H9WLQ4"/>
<gene>
    <name evidence="2" type="ORF">SAMN05421870_118142</name>
</gene>
<dbReference type="STRING" id="943816.AN217_04190"/>
<dbReference type="EMBL" id="FOGO01000018">
    <property type="protein sequence ID" value="SES34627.1"/>
    <property type="molecule type" value="Genomic_DNA"/>
</dbReference>
<reference evidence="3" key="1">
    <citation type="submission" date="2016-10" db="EMBL/GenBank/DDBJ databases">
        <authorList>
            <person name="Varghese N."/>
            <person name="Submissions S."/>
        </authorList>
    </citation>
    <scope>NUCLEOTIDE SEQUENCE [LARGE SCALE GENOMIC DNA]</scope>
    <source>
        <strain evidence="3">CGMCC 4.6825</strain>
    </source>
</reference>
<feature type="region of interest" description="Disordered" evidence="1">
    <location>
        <begin position="1"/>
        <end position="48"/>
    </location>
</feature>
<protein>
    <recommendedName>
        <fullName evidence="4">DUF3263 domain-containing protein</fullName>
    </recommendedName>
</protein>
<sequence>MSGTEEVRDSGGADGETDRSGTADLPPGAAADAAGDAPGGAADPAADGLSAEDRAVLAFAARGWPSSGEKERAVREQLGMSPVRYYQYLNALLDDPRAARHAPVTVNRLRRNRQAARDRTH</sequence>
<feature type="compositionally biased region" description="Low complexity" evidence="1">
    <location>
        <begin position="23"/>
        <end position="48"/>
    </location>
</feature>
<accession>A0A1H9WLQ4</accession>
<evidence type="ECO:0000313" key="3">
    <source>
        <dbReference type="Proteomes" id="UP000182841"/>
    </source>
</evidence>
<dbReference type="Proteomes" id="UP000182841">
    <property type="component" value="Unassembled WGS sequence"/>
</dbReference>
<evidence type="ECO:0008006" key="4">
    <source>
        <dbReference type="Google" id="ProtNLM"/>
    </source>
</evidence>
<proteinExistence type="predicted"/>
<evidence type="ECO:0000313" key="2">
    <source>
        <dbReference type="EMBL" id="SES34627.1"/>
    </source>
</evidence>
<keyword evidence="3" id="KW-1185">Reference proteome</keyword>
<dbReference type="InterPro" id="IPR021678">
    <property type="entry name" value="DUF3263"/>
</dbReference>
<name>A0A1H9WLQ4_9ACTN</name>
<evidence type="ECO:0000256" key="1">
    <source>
        <dbReference type="SAM" id="MobiDB-lite"/>
    </source>
</evidence>
<dbReference type="OrthoDB" id="3268863at2"/>
<feature type="compositionally biased region" description="Basic and acidic residues" evidence="1">
    <location>
        <begin position="1"/>
        <end position="21"/>
    </location>
</feature>
<dbReference type="RefSeq" id="WP_079172131.1">
    <property type="nucleotide sequence ID" value="NZ_FOGO01000018.1"/>
</dbReference>
<organism evidence="2 3">
    <name type="scientific">Streptomyces qinglanensis</name>
    <dbReference type="NCBI Taxonomy" id="943816"/>
    <lineage>
        <taxon>Bacteria</taxon>
        <taxon>Bacillati</taxon>
        <taxon>Actinomycetota</taxon>
        <taxon>Actinomycetes</taxon>
        <taxon>Kitasatosporales</taxon>
        <taxon>Streptomycetaceae</taxon>
        <taxon>Streptomyces</taxon>
    </lineage>
</organism>
<dbReference type="Pfam" id="PF11662">
    <property type="entry name" value="DUF3263"/>
    <property type="match status" value="1"/>
</dbReference>